<dbReference type="EMBL" id="CM046113">
    <property type="protein sequence ID" value="KAI8421307.1"/>
    <property type="molecule type" value="Genomic_DNA"/>
</dbReference>
<protein>
    <submittedName>
        <fullName evidence="1">Uncharacterized protein</fullName>
    </submittedName>
</protein>
<accession>A0ACC0JB16</accession>
<organism evidence="1 2">
    <name type="scientific">Choristoneura fumiferana</name>
    <name type="common">Spruce budworm moth</name>
    <name type="synonym">Archips fumiferana</name>
    <dbReference type="NCBI Taxonomy" id="7141"/>
    <lineage>
        <taxon>Eukaryota</taxon>
        <taxon>Metazoa</taxon>
        <taxon>Ecdysozoa</taxon>
        <taxon>Arthropoda</taxon>
        <taxon>Hexapoda</taxon>
        <taxon>Insecta</taxon>
        <taxon>Pterygota</taxon>
        <taxon>Neoptera</taxon>
        <taxon>Endopterygota</taxon>
        <taxon>Lepidoptera</taxon>
        <taxon>Glossata</taxon>
        <taxon>Ditrysia</taxon>
        <taxon>Tortricoidea</taxon>
        <taxon>Tortricidae</taxon>
        <taxon>Tortricinae</taxon>
        <taxon>Choristoneura</taxon>
    </lineage>
</organism>
<keyword evidence="2" id="KW-1185">Reference proteome</keyword>
<dbReference type="Proteomes" id="UP001064048">
    <property type="component" value="Chromosome 13"/>
</dbReference>
<proteinExistence type="predicted"/>
<name>A0ACC0JB16_CHOFU</name>
<gene>
    <name evidence="1" type="ORF">MSG28_008338</name>
</gene>
<reference evidence="1 2" key="1">
    <citation type="journal article" date="2022" name="Genome Biol. Evol.">
        <title>The Spruce Budworm Genome: Reconstructing the Evolutionary History of Antifreeze Proteins.</title>
        <authorList>
            <person name="Beliveau C."/>
            <person name="Gagne P."/>
            <person name="Picq S."/>
            <person name="Vernygora O."/>
            <person name="Keeling C.I."/>
            <person name="Pinkney K."/>
            <person name="Doucet D."/>
            <person name="Wen F."/>
            <person name="Johnston J.S."/>
            <person name="Maaroufi H."/>
            <person name="Boyle B."/>
            <person name="Laroche J."/>
            <person name="Dewar K."/>
            <person name="Juretic N."/>
            <person name="Blackburn G."/>
            <person name="Nisole A."/>
            <person name="Brunet B."/>
            <person name="Brandao M."/>
            <person name="Lumley L."/>
            <person name="Duan J."/>
            <person name="Quan G."/>
            <person name="Lucarotti C.J."/>
            <person name="Roe A.D."/>
            <person name="Sperling F.A.H."/>
            <person name="Levesque R.C."/>
            <person name="Cusson M."/>
        </authorList>
    </citation>
    <scope>NUCLEOTIDE SEQUENCE [LARGE SCALE GENOMIC DNA]</scope>
    <source>
        <strain evidence="1">Glfc:IPQL:Cfum</strain>
    </source>
</reference>
<evidence type="ECO:0000313" key="1">
    <source>
        <dbReference type="EMBL" id="KAI8421307.1"/>
    </source>
</evidence>
<comment type="caution">
    <text evidence="1">The sequence shown here is derived from an EMBL/GenBank/DDBJ whole genome shotgun (WGS) entry which is preliminary data.</text>
</comment>
<sequence>MYEMKIISRRLDGKPENSNDEYLKMKPYTLALCAAVLLHLFLETQSQFPHPPGPYPQPRSMQSMPMPPMGMPGMPMPPMPPMGMPGMPMGLPMNMMQQQRMPVVVMPYHSKTADSFVRKKRPRRRRQRIRVRDSESTSSSDSDSRSTSSSSSSEMDFRGSKKKRHQVLTPVVSYVTKDGYVIYQKKIKKDRAKDWLDMEKGRPDTQAEKSEEMTLRQLKKKYGSKKKKHRRERRGD</sequence>
<evidence type="ECO:0000313" key="2">
    <source>
        <dbReference type="Proteomes" id="UP001064048"/>
    </source>
</evidence>